<dbReference type="CDD" id="cd00009">
    <property type="entry name" value="AAA"/>
    <property type="match status" value="1"/>
</dbReference>
<dbReference type="FunFam" id="3.40.50.300:FF:000006">
    <property type="entry name" value="DNA-binding transcriptional regulator NtrC"/>
    <property type="match status" value="1"/>
</dbReference>
<dbReference type="SMART" id="SM00382">
    <property type="entry name" value="AAA"/>
    <property type="match status" value="1"/>
</dbReference>
<evidence type="ECO:0000259" key="7">
    <source>
        <dbReference type="PROSITE" id="PS50110"/>
    </source>
</evidence>
<feature type="modified residue" description="4-aspartylphosphate" evidence="5">
    <location>
        <position position="55"/>
    </location>
</feature>
<dbReference type="SUPFAM" id="SSF52172">
    <property type="entry name" value="CheY-like"/>
    <property type="match status" value="1"/>
</dbReference>
<dbReference type="Gene3D" id="3.40.50.2300">
    <property type="match status" value="1"/>
</dbReference>
<evidence type="ECO:0000256" key="5">
    <source>
        <dbReference type="PROSITE-ProRule" id="PRU00169"/>
    </source>
</evidence>
<dbReference type="Gene3D" id="3.40.50.300">
    <property type="entry name" value="P-loop containing nucleotide triphosphate hydrolases"/>
    <property type="match status" value="1"/>
</dbReference>
<keyword evidence="9" id="KW-1185">Reference proteome</keyword>
<dbReference type="PROSITE" id="PS50110">
    <property type="entry name" value="RESPONSE_REGULATORY"/>
    <property type="match status" value="1"/>
</dbReference>
<dbReference type="STRING" id="706587.Desti_4908"/>
<dbReference type="EMBL" id="CP003360">
    <property type="protein sequence ID" value="AFM27522.1"/>
    <property type="molecule type" value="Genomic_DNA"/>
</dbReference>
<evidence type="ECO:0000313" key="8">
    <source>
        <dbReference type="EMBL" id="AFM27522.1"/>
    </source>
</evidence>
<dbReference type="InterPro" id="IPR025662">
    <property type="entry name" value="Sigma_54_int_dom_ATP-bd_1"/>
</dbReference>
<dbReference type="SUPFAM" id="SSF46689">
    <property type="entry name" value="Homeodomain-like"/>
    <property type="match status" value="1"/>
</dbReference>
<dbReference type="PATRIC" id="fig|706587.4.peg.5559"/>
<dbReference type="PROSITE" id="PS00688">
    <property type="entry name" value="SIGMA54_INTERACT_3"/>
    <property type="match status" value="1"/>
</dbReference>
<dbReference type="GO" id="GO:0006355">
    <property type="term" value="P:regulation of DNA-templated transcription"/>
    <property type="evidence" value="ECO:0007669"/>
    <property type="project" value="InterPro"/>
</dbReference>
<gene>
    <name evidence="8" type="ordered locus">Desti_4908</name>
</gene>
<dbReference type="Pfam" id="PF00072">
    <property type="entry name" value="Response_reg"/>
    <property type="match status" value="1"/>
</dbReference>
<dbReference type="AlphaFoldDB" id="I4CD81"/>
<dbReference type="Pfam" id="PF25601">
    <property type="entry name" value="AAA_lid_14"/>
    <property type="match status" value="1"/>
</dbReference>
<keyword evidence="5" id="KW-0597">Phosphoprotein</keyword>
<feature type="domain" description="Sigma-54 factor interaction" evidence="6">
    <location>
        <begin position="145"/>
        <end position="374"/>
    </location>
</feature>
<accession>I4CD81</accession>
<dbReference type="GO" id="GO:0043565">
    <property type="term" value="F:sequence-specific DNA binding"/>
    <property type="evidence" value="ECO:0007669"/>
    <property type="project" value="InterPro"/>
</dbReference>
<dbReference type="InterPro" id="IPR009057">
    <property type="entry name" value="Homeodomain-like_sf"/>
</dbReference>
<dbReference type="Pfam" id="PF00158">
    <property type="entry name" value="Sigma54_activat"/>
    <property type="match status" value="1"/>
</dbReference>
<evidence type="ECO:0000259" key="6">
    <source>
        <dbReference type="PROSITE" id="PS50045"/>
    </source>
</evidence>
<dbReference type="GO" id="GO:0000160">
    <property type="term" value="P:phosphorelay signal transduction system"/>
    <property type="evidence" value="ECO:0007669"/>
    <property type="project" value="InterPro"/>
</dbReference>
<dbReference type="InterPro" id="IPR003593">
    <property type="entry name" value="AAA+_ATPase"/>
</dbReference>
<keyword evidence="8" id="KW-0238">DNA-binding</keyword>
<dbReference type="Pfam" id="PF02954">
    <property type="entry name" value="HTH_8"/>
    <property type="match status" value="1"/>
</dbReference>
<dbReference type="OrthoDB" id="9814761at2"/>
<feature type="domain" description="Response regulatory" evidence="7">
    <location>
        <begin position="6"/>
        <end position="120"/>
    </location>
</feature>
<keyword evidence="2" id="KW-0067">ATP-binding</keyword>
<dbReference type="InterPro" id="IPR058031">
    <property type="entry name" value="AAA_lid_NorR"/>
</dbReference>
<dbReference type="InterPro" id="IPR027417">
    <property type="entry name" value="P-loop_NTPase"/>
</dbReference>
<keyword evidence="3" id="KW-0805">Transcription regulation</keyword>
<dbReference type="Gene3D" id="1.10.10.60">
    <property type="entry name" value="Homeodomain-like"/>
    <property type="match status" value="1"/>
</dbReference>
<dbReference type="PANTHER" id="PTHR32071:SF113">
    <property type="entry name" value="ALGINATE BIOSYNTHESIS TRANSCRIPTIONAL REGULATORY PROTEIN ALGB"/>
    <property type="match status" value="1"/>
</dbReference>
<dbReference type="PRINTS" id="PR01590">
    <property type="entry name" value="HTHFIS"/>
</dbReference>
<evidence type="ECO:0000256" key="2">
    <source>
        <dbReference type="ARBA" id="ARBA00022840"/>
    </source>
</evidence>
<dbReference type="GO" id="GO:0005524">
    <property type="term" value="F:ATP binding"/>
    <property type="evidence" value="ECO:0007669"/>
    <property type="project" value="UniProtKB-KW"/>
</dbReference>
<protein>
    <submittedName>
        <fullName evidence="8">Response regulator with CheY-like receiver, AAA-type ATPase, and DNA-binding domains</fullName>
    </submittedName>
</protein>
<dbReference type="PANTHER" id="PTHR32071">
    <property type="entry name" value="TRANSCRIPTIONAL REGULATORY PROTEIN"/>
    <property type="match status" value="1"/>
</dbReference>
<reference evidence="9" key="1">
    <citation type="submission" date="2012-06" db="EMBL/GenBank/DDBJ databases">
        <title>Complete sequence of chromosome of Desulfomonile tiedjei DSM 6799.</title>
        <authorList>
            <person name="Lucas S."/>
            <person name="Copeland A."/>
            <person name="Lapidus A."/>
            <person name="Glavina del Rio T."/>
            <person name="Dalin E."/>
            <person name="Tice H."/>
            <person name="Bruce D."/>
            <person name="Goodwin L."/>
            <person name="Pitluck S."/>
            <person name="Peters L."/>
            <person name="Ovchinnikova G."/>
            <person name="Zeytun A."/>
            <person name="Lu M."/>
            <person name="Kyrpides N."/>
            <person name="Mavromatis K."/>
            <person name="Ivanova N."/>
            <person name="Brettin T."/>
            <person name="Detter J.C."/>
            <person name="Han C."/>
            <person name="Larimer F."/>
            <person name="Land M."/>
            <person name="Hauser L."/>
            <person name="Markowitz V."/>
            <person name="Cheng J.-F."/>
            <person name="Hugenholtz P."/>
            <person name="Woyke T."/>
            <person name="Wu D."/>
            <person name="Spring S."/>
            <person name="Schroeder M."/>
            <person name="Brambilla E."/>
            <person name="Klenk H.-P."/>
            <person name="Eisen J.A."/>
        </authorList>
    </citation>
    <scope>NUCLEOTIDE SEQUENCE [LARGE SCALE GENOMIC DNA]</scope>
    <source>
        <strain evidence="9">ATCC 49306 / DSM 6799 / DCB-1</strain>
    </source>
</reference>
<evidence type="ECO:0000256" key="3">
    <source>
        <dbReference type="ARBA" id="ARBA00023015"/>
    </source>
</evidence>
<dbReference type="InterPro" id="IPR002197">
    <property type="entry name" value="HTH_Fis"/>
</dbReference>
<dbReference type="Gene3D" id="1.10.8.60">
    <property type="match status" value="1"/>
</dbReference>
<organism evidence="8 9">
    <name type="scientific">Desulfomonile tiedjei (strain ATCC 49306 / DSM 6799 / DCB-1)</name>
    <dbReference type="NCBI Taxonomy" id="706587"/>
    <lineage>
        <taxon>Bacteria</taxon>
        <taxon>Pseudomonadati</taxon>
        <taxon>Thermodesulfobacteriota</taxon>
        <taxon>Desulfomonilia</taxon>
        <taxon>Desulfomonilales</taxon>
        <taxon>Desulfomonilaceae</taxon>
        <taxon>Desulfomonile</taxon>
    </lineage>
</organism>
<name>I4CD81_DESTA</name>
<dbReference type="Proteomes" id="UP000006055">
    <property type="component" value="Chromosome"/>
</dbReference>
<evidence type="ECO:0000313" key="9">
    <source>
        <dbReference type="Proteomes" id="UP000006055"/>
    </source>
</evidence>
<dbReference type="InterPro" id="IPR025944">
    <property type="entry name" value="Sigma_54_int_dom_CS"/>
</dbReference>
<sequence length="449" mass="49885">MHGVKRILIIDDETAIQESLEMFLREKGLAVCVAGTGSEGLEQYLVFQPQVIVLDIRLPDISGLEVLKQIMAVDADAKVIMITAYHDMETTIEAMRNGAYDYIHKPLDVDELDYAVTKSLRIAETATSSRQVIRRAIHAAGRHQIIGHTPVMRGLFKTIGLLSRNRATVLIEGETGSGKELIARVIHESSSSNDEPFITVDCTTLVDSLFESELFGHERGAFTGAGEMKRGRLELAGEGTIFLDEVGDLPLSLQAKLLRFLEYREFTRVGGTQTLCSKARIIAATNHNLSDLVTKGLFRRDLLFRLKVVTITLPPLRERMDDLQALVDFFIAGINRDLGSRINRIEREVMNILKGYTWPGNVRELKNVLTKAVLESRGAVLLTDAVETAIGIFPLDSPETDASTSLDELEKKHILKTMSETDGNLSAAARILGVSRPTLRKRLKQYGMR</sequence>
<dbReference type="PROSITE" id="PS50045">
    <property type="entry name" value="SIGMA54_INTERACT_4"/>
    <property type="match status" value="1"/>
</dbReference>
<dbReference type="KEGG" id="dti:Desti_4908"/>
<dbReference type="eggNOG" id="COG2204">
    <property type="taxonomic scope" value="Bacteria"/>
</dbReference>
<dbReference type="SUPFAM" id="SSF52540">
    <property type="entry name" value="P-loop containing nucleoside triphosphate hydrolases"/>
    <property type="match status" value="1"/>
</dbReference>
<proteinExistence type="predicted"/>
<keyword evidence="4" id="KW-0804">Transcription</keyword>
<dbReference type="InterPro" id="IPR002078">
    <property type="entry name" value="Sigma_54_int"/>
</dbReference>
<dbReference type="InterPro" id="IPR011006">
    <property type="entry name" value="CheY-like_superfamily"/>
</dbReference>
<dbReference type="RefSeq" id="WP_014812628.1">
    <property type="nucleotide sequence ID" value="NC_018025.1"/>
</dbReference>
<dbReference type="HOGENOM" id="CLU_000445_0_5_7"/>
<evidence type="ECO:0000256" key="1">
    <source>
        <dbReference type="ARBA" id="ARBA00022741"/>
    </source>
</evidence>
<dbReference type="PROSITE" id="PS00675">
    <property type="entry name" value="SIGMA54_INTERACT_1"/>
    <property type="match status" value="1"/>
</dbReference>
<dbReference type="SMART" id="SM00448">
    <property type="entry name" value="REC"/>
    <property type="match status" value="1"/>
</dbReference>
<evidence type="ECO:0000256" key="4">
    <source>
        <dbReference type="ARBA" id="ARBA00023163"/>
    </source>
</evidence>
<dbReference type="InterPro" id="IPR001789">
    <property type="entry name" value="Sig_transdc_resp-reg_receiver"/>
</dbReference>
<keyword evidence="1" id="KW-0547">Nucleotide-binding</keyword>